<dbReference type="PANTHER" id="PTHR43198">
    <property type="entry name" value="BIFUNCTIONAL TH2 PROTEIN"/>
    <property type="match status" value="1"/>
</dbReference>
<dbReference type="InterPro" id="IPR050967">
    <property type="entry name" value="Thiamine_Salvage_TenA"/>
</dbReference>
<feature type="domain" description="Thiaminase-2/PQQC" evidence="1">
    <location>
        <begin position="10"/>
        <end position="218"/>
    </location>
</feature>
<dbReference type="InterPro" id="IPR026285">
    <property type="entry name" value="TenA_E"/>
</dbReference>
<name>A0A381MZV5_9ZZZZ</name>
<dbReference type="SUPFAM" id="SSF48613">
    <property type="entry name" value="Heme oxygenase-like"/>
    <property type="match status" value="1"/>
</dbReference>
<evidence type="ECO:0000259" key="1">
    <source>
        <dbReference type="Pfam" id="PF03070"/>
    </source>
</evidence>
<dbReference type="GO" id="GO:0005829">
    <property type="term" value="C:cytosol"/>
    <property type="evidence" value="ECO:0007669"/>
    <property type="project" value="TreeGrafter"/>
</dbReference>
<proteinExistence type="predicted"/>
<protein>
    <recommendedName>
        <fullName evidence="1">Thiaminase-2/PQQC domain-containing protein</fullName>
    </recommendedName>
</protein>
<dbReference type="EMBL" id="UINC01000039">
    <property type="protein sequence ID" value="SUZ47872.1"/>
    <property type="molecule type" value="Genomic_DNA"/>
</dbReference>
<dbReference type="Pfam" id="PF03070">
    <property type="entry name" value="TENA_THI-4"/>
    <property type="match status" value="1"/>
</dbReference>
<accession>A0A381MZV5</accession>
<dbReference type="CDD" id="cd19358">
    <property type="entry name" value="TenA_E_Spr0628-like"/>
    <property type="match status" value="1"/>
</dbReference>
<evidence type="ECO:0000313" key="2">
    <source>
        <dbReference type="EMBL" id="SUZ47872.1"/>
    </source>
</evidence>
<dbReference type="InterPro" id="IPR004305">
    <property type="entry name" value="Thiaminase-2/PQQC"/>
</dbReference>
<reference evidence="2" key="1">
    <citation type="submission" date="2018-05" db="EMBL/GenBank/DDBJ databases">
        <authorList>
            <person name="Lanie J.A."/>
            <person name="Ng W.-L."/>
            <person name="Kazmierczak K.M."/>
            <person name="Andrzejewski T.M."/>
            <person name="Davidsen T.M."/>
            <person name="Wayne K.J."/>
            <person name="Tettelin H."/>
            <person name="Glass J.I."/>
            <person name="Rusch D."/>
            <person name="Podicherti R."/>
            <person name="Tsui H.-C.T."/>
            <person name="Winkler M.E."/>
        </authorList>
    </citation>
    <scope>NUCLEOTIDE SEQUENCE</scope>
</reference>
<sequence>MTVTKQLKQKYSTLWNGAVDHKFITELGDGTLSRERFSRYFEQDYIFINDLAKMAGIAVAKAPSNKMARPVEEFLNAILGAEDALFIDAFRTLGINETQYLNVQALPTTSAFGDFLVRLAYEGSFREICTAMLVTEGVYLAWGERLRSEKANPAADGSELGKFYQGWIDLHNEGALGPIVRHQTAVVDQAMDIEMPRLESIFEQALRYEVAFWDMAYNGET</sequence>
<dbReference type="InterPro" id="IPR016084">
    <property type="entry name" value="Haem_Oase-like_multi-hlx"/>
</dbReference>
<dbReference type="PANTHER" id="PTHR43198:SF2">
    <property type="entry name" value="SI:CH1073-67J19.1-RELATED"/>
    <property type="match status" value="1"/>
</dbReference>
<gene>
    <name evidence="2" type="ORF">METZ01_LOCUS726</name>
</gene>
<organism evidence="2">
    <name type="scientific">marine metagenome</name>
    <dbReference type="NCBI Taxonomy" id="408172"/>
    <lineage>
        <taxon>unclassified sequences</taxon>
        <taxon>metagenomes</taxon>
        <taxon>ecological metagenomes</taxon>
    </lineage>
</organism>
<dbReference type="AlphaFoldDB" id="A0A381MZV5"/>
<dbReference type="PIRSF" id="PIRSF003170">
    <property type="entry name" value="Pet18p"/>
    <property type="match status" value="1"/>
</dbReference>
<dbReference type="Gene3D" id="1.20.910.10">
    <property type="entry name" value="Heme oxygenase-like"/>
    <property type="match status" value="1"/>
</dbReference>